<name>A0A4Q7ZKB5_9ACTN</name>
<dbReference type="InterPro" id="IPR009078">
    <property type="entry name" value="Ferritin-like_SF"/>
</dbReference>
<dbReference type="GO" id="GO:0016491">
    <property type="term" value="F:oxidoreductase activity"/>
    <property type="evidence" value="ECO:0007669"/>
    <property type="project" value="InterPro"/>
</dbReference>
<organism evidence="2 3">
    <name type="scientific">Krasilnikovia cinnamomea</name>
    <dbReference type="NCBI Taxonomy" id="349313"/>
    <lineage>
        <taxon>Bacteria</taxon>
        <taxon>Bacillati</taxon>
        <taxon>Actinomycetota</taxon>
        <taxon>Actinomycetes</taxon>
        <taxon>Micromonosporales</taxon>
        <taxon>Micromonosporaceae</taxon>
        <taxon>Krasilnikovia</taxon>
    </lineage>
</organism>
<dbReference type="InterPro" id="IPR012348">
    <property type="entry name" value="RNR-like"/>
</dbReference>
<keyword evidence="3" id="KW-1185">Reference proteome</keyword>
<reference evidence="2 3" key="1">
    <citation type="submission" date="2019-02" db="EMBL/GenBank/DDBJ databases">
        <title>Sequencing the genomes of 1000 actinobacteria strains.</title>
        <authorList>
            <person name="Klenk H.-P."/>
        </authorList>
    </citation>
    <scope>NUCLEOTIDE SEQUENCE [LARGE SCALE GENOMIC DNA]</scope>
    <source>
        <strain evidence="2 3">DSM 45162</strain>
    </source>
</reference>
<feature type="transmembrane region" description="Helical" evidence="1">
    <location>
        <begin position="183"/>
        <end position="203"/>
    </location>
</feature>
<dbReference type="Proteomes" id="UP000292564">
    <property type="component" value="Unassembled WGS sequence"/>
</dbReference>
<gene>
    <name evidence="2" type="ORF">EV385_3185</name>
</gene>
<proteinExistence type="predicted"/>
<dbReference type="RefSeq" id="WP_130510136.1">
    <property type="nucleotide sequence ID" value="NZ_SHKY01000001.1"/>
</dbReference>
<evidence type="ECO:0008006" key="4">
    <source>
        <dbReference type="Google" id="ProtNLM"/>
    </source>
</evidence>
<sequence>MDFAYWLHEFEDAVVDRGRTPEPAWGTGGPLPAALIASLQRFQAGEDGDGASLIAKSARAGDADYLAAIRMFVAEEQRHARLLERVLGEAGAATLAGHWTDTVFVVVRRAFGLRLELMTLMVAEVVALRYYRALRDGAPDPLLSEVAGRILADEQRHVPFHVARLRHGFVRLPRGVRAMVAGGWWLLMLGATLVVAVDHAGALRRLHLSPRRFVADVLGLFRPVVAAVLGDRPAPVRDAVRQAG</sequence>
<evidence type="ECO:0000313" key="3">
    <source>
        <dbReference type="Proteomes" id="UP000292564"/>
    </source>
</evidence>
<dbReference type="OrthoDB" id="5122030at2"/>
<keyword evidence="1" id="KW-1133">Transmembrane helix</keyword>
<dbReference type="EMBL" id="SHKY01000001">
    <property type="protein sequence ID" value="RZU51368.1"/>
    <property type="molecule type" value="Genomic_DNA"/>
</dbReference>
<dbReference type="AlphaFoldDB" id="A0A4Q7ZKB5"/>
<protein>
    <recommendedName>
        <fullName evidence="4">Ferritin-like domain-containing protein</fullName>
    </recommendedName>
</protein>
<keyword evidence="1" id="KW-0472">Membrane</keyword>
<keyword evidence="1" id="KW-0812">Transmembrane</keyword>
<evidence type="ECO:0000313" key="2">
    <source>
        <dbReference type="EMBL" id="RZU51368.1"/>
    </source>
</evidence>
<dbReference type="SUPFAM" id="SSF47240">
    <property type="entry name" value="Ferritin-like"/>
    <property type="match status" value="1"/>
</dbReference>
<accession>A0A4Q7ZKB5</accession>
<comment type="caution">
    <text evidence="2">The sequence shown here is derived from an EMBL/GenBank/DDBJ whole genome shotgun (WGS) entry which is preliminary data.</text>
</comment>
<evidence type="ECO:0000256" key="1">
    <source>
        <dbReference type="SAM" id="Phobius"/>
    </source>
</evidence>
<dbReference type="CDD" id="cd00657">
    <property type="entry name" value="Ferritin_like"/>
    <property type="match status" value="1"/>
</dbReference>
<dbReference type="Gene3D" id="1.10.620.20">
    <property type="entry name" value="Ribonucleotide Reductase, subunit A"/>
    <property type="match status" value="1"/>
</dbReference>